<protein>
    <submittedName>
        <fullName evidence="1">Tex-like protein-like protein</fullName>
    </submittedName>
</protein>
<comment type="caution">
    <text evidence="1">The sequence shown here is derived from an EMBL/GenBank/DDBJ whole genome shotgun (WGS) entry which is preliminary data.</text>
</comment>
<feature type="non-terminal residue" evidence="1">
    <location>
        <position position="1"/>
    </location>
</feature>
<dbReference type="EMBL" id="AMCI01009428">
    <property type="protein sequence ID" value="EJW89522.1"/>
    <property type="molecule type" value="Genomic_DNA"/>
</dbReference>
<gene>
    <name evidence="1" type="ORF">EVA_22371</name>
</gene>
<accession>J9FIP7</accession>
<name>J9FIP7_9ZZZZ</name>
<feature type="non-terminal residue" evidence="1">
    <location>
        <position position="85"/>
    </location>
</feature>
<dbReference type="SUPFAM" id="SSF158832">
    <property type="entry name" value="Tex N-terminal region-like"/>
    <property type="match status" value="1"/>
</dbReference>
<dbReference type="InterPro" id="IPR023323">
    <property type="entry name" value="Tex-like_dom_sf"/>
</dbReference>
<proteinExistence type="predicted"/>
<organism evidence="1">
    <name type="scientific">gut metagenome</name>
    <dbReference type="NCBI Taxonomy" id="749906"/>
    <lineage>
        <taxon>unclassified sequences</taxon>
        <taxon>metagenomes</taxon>
        <taxon>organismal metagenomes</taxon>
    </lineage>
</organism>
<sequence length="85" mass="9107">SIPGNEGPALVCRAALKPTAQVSAFVRSAAEDAFERLIFPSVQRETRAELTDMASQGAIHNFALNLKPLLMQPPVKGFVTMGLDP</sequence>
<dbReference type="AlphaFoldDB" id="J9FIP7"/>
<dbReference type="Gene3D" id="1.10.3500.10">
    <property type="entry name" value="Tex N-terminal region-like"/>
    <property type="match status" value="1"/>
</dbReference>
<evidence type="ECO:0000313" key="1">
    <source>
        <dbReference type="EMBL" id="EJW89522.1"/>
    </source>
</evidence>
<reference evidence="1" key="1">
    <citation type="journal article" date="2012" name="PLoS ONE">
        <title>Gene sets for utilization of primary and secondary nutrition supplies in the distal gut of endangered iberian lynx.</title>
        <authorList>
            <person name="Alcaide M."/>
            <person name="Messina E."/>
            <person name="Richter M."/>
            <person name="Bargiela R."/>
            <person name="Peplies J."/>
            <person name="Huws S.A."/>
            <person name="Newbold C.J."/>
            <person name="Golyshin P.N."/>
            <person name="Simon M.A."/>
            <person name="Lopez G."/>
            <person name="Yakimov M.M."/>
            <person name="Ferrer M."/>
        </authorList>
    </citation>
    <scope>NUCLEOTIDE SEQUENCE</scope>
</reference>